<feature type="compositionally biased region" description="Polar residues" evidence="9">
    <location>
        <begin position="32"/>
        <end position="52"/>
    </location>
</feature>
<feature type="compositionally biased region" description="Polar residues" evidence="9">
    <location>
        <begin position="731"/>
        <end position="758"/>
    </location>
</feature>
<dbReference type="OrthoDB" id="21629at2759"/>
<evidence type="ECO:0000256" key="3">
    <source>
        <dbReference type="ARBA" id="ARBA00007112"/>
    </source>
</evidence>
<evidence type="ECO:0000256" key="7">
    <source>
        <dbReference type="ARBA" id="ARBA00023054"/>
    </source>
</evidence>
<evidence type="ECO:0000256" key="6">
    <source>
        <dbReference type="ARBA" id="ARBA00023016"/>
    </source>
</evidence>
<evidence type="ECO:0000313" key="11">
    <source>
        <dbReference type="Proteomes" id="UP000038010"/>
    </source>
</evidence>
<comment type="function">
    <text evidence="1 8">May act as a negative regulator of salt tolerance.</text>
</comment>
<dbReference type="VEuPathDB" id="FungiDB:AB675_7422"/>
<feature type="compositionally biased region" description="Low complexity" evidence="9">
    <location>
        <begin position="797"/>
        <end position="809"/>
    </location>
</feature>
<comment type="caution">
    <text evidence="10">The sequence shown here is derived from an EMBL/GenBank/DDBJ whole genome shotgun (WGS) entry which is preliminary data.</text>
</comment>
<dbReference type="CDD" id="cd22249">
    <property type="entry name" value="UDM1_RNF168_RNF169-like"/>
    <property type="match status" value="1"/>
</dbReference>
<feature type="compositionally biased region" description="Pro residues" evidence="9">
    <location>
        <begin position="692"/>
        <end position="704"/>
    </location>
</feature>
<dbReference type="EMBL" id="LFJN01000066">
    <property type="protein sequence ID" value="KPI34327.1"/>
    <property type="molecule type" value="Genomic_DNA"/>
</dbReference>
<dbReference type="InterPro" id="IPR051195">
    <property type="entry name" value="Fungal_stress_NST1"/>
</dbReference>
<keyword evidence="7 8" id="KW-0175">Coiled coil</keyword>
<feature type="compositionally biased region" description="Polar residues" evidence="9">
    <location>
        <begin position="1149"/>
        <end position="1164"/>
    </location>
</feature>
<comment type="similarity">
    <text evidence="3 8">Belongs to the NST1 family.</text>
</comment>
<gene>
    <name evidence="10" type="ORF">AB675_7422</name>
</gene>
<feature type="region of interest" description="Disordered" evidence="9">
    <location>
        <begin position="295"/>
        <end position="359"/>
    </location>
</feature>
<feature type="compositionally biased region" description="Polar residues" evidence="9">
    <location>
        <begin position="177"/>
        <end position="198"/>
    </location>
</feature>
<dbReference type="AlphaFoldDB" id="A0A0N1HG64"/>
<dbReference type="PANTHER" id="PTHR31780:SF10">
    <property type="entry name" value="LD36051P"/>
    <property type="match status" value="1"/>
</dbReference>
<feature type="compositionally biased region" description="Acidic residues" evidence="9">
    <location>
        <begin position="328"/>
        <end position="353"/>
    </location>
</feature>
<feature type="region of interest" description="Disordered" evidence="9">
    <location>
        <begin position="508"/>
        <end position="822"/>
    </location>
</feature>
<dbReference type="PANTHER" id="PTHR31780">
    <property type="entry name" value="STRESS RESPONSE PROTEIN NST1-RELATED"/>
    <property type="match status" value="1"/>
</dbReference>
<feature type="region of interest" description="Disordered" evidence="9">
    <location>
        <begin position="1134"/>
        <end position="1171"/>
    </location>
</feature>
<feature type="compositionally biased region" description="Acidic residues" evidence="9">
    <location>
        <begin position="432"/>
        <end position="467"/>
    </location>
</feature>
<feature type="compositionally biased region" description="Acidic residues" evidence="9">
    <location>
        <begin position="133"/>
        <end position="150"/>
    </location>
</feature>
<protein>
    <recommendedName>
        <fullName evidence="4 8">Stress response protein NST1</fullName>
    </recommendedName>
</protein>
<evidence type="ECO:0000256" key="8">
    <source>
        <dbReference type="RuleBase" id="RU049441"/>
    </source>
</evidence>
<keyword evidence="11" id="KW-1185">Reference proteome</keyword>
<evidence type="ECO:0000313" key="10">
    <source>
        <dbReference type="EMBL" id="KPI34327.1"/>
    </source>
</evidence>
<evidence type="ECO:0000256" key="9">
    <source>
        <dbReference type="SAM" id="MobiDB-lite"/>
    </source>
</evidence>
<dbReference type="GeneID" id="28739670"/>
<dbReference type="RefSeq" id="XP_017994290.1">
    <property type="nucleotide sequence ID" value="XM_018147790.1"/>
</dbReference>
<comment type="subcellular location">
    <subcellularLocation>
        <location evidence="2 8">Cytoplasm</location>
    </subcellularLocation>
</comment>
<dbReference type="InterPro" id="IPR025279">
    <property type="entry name" value="NST1"/>
</dbReference>
<reference evidence="10 11" key="1">
    <citation type="submission" date="2015-06" db="EMBL/GenBank/DDBJ databases">
        <title>Draft genome of the ant-associated black yeast Phialophora attae CBS 131958.</title>
        <authorList>
            <person name="Moreno L.F."/>
            <person name="Stielow B.J."/>
            <person name="de Hoog S."/>
            <person name="Vicente V.A."/>
            <person name="Weiss V.A."/>
            <person name="de Vries M."/>
            <person name="Cruz L.M."/>
            <person name="Souza E.M."/>
        </authorList>
    </citation>
    <scope>NUCLEOTIDE SEQUENCE [LARGE SCALE GENOMIC DNA]</scope>
    <source>
        <strain evidence="10 11">CBS 131958</strain>
    </source>
</reference>
<proteinExistence type="inferred from homology"/>
<dbReference type="Pfam" id="PF13945">
    <property type="entry name" value="NST1"/>
    <property type="match status" value="1"/>
</dbReference>
<evidence type="ECO:0000256" key="4">
    <source>
        <dbReference type="ARBA" id="ARBA00020733"/>
    </source>
</evidence>
<feature type="compositionally biased region" description="Basic residues" evidence="9">
    <location>
        <begin position="167"/>
        <end position="176"/>
    </location>
</feature>
<keyword evidence="6 8" id="KW-0346">Stress response</keyword>
<feature type="compositionally biased region" description="Basic and acidic residues" evidence="9">
    <location>
        <begin position="512"/>
        <end position="531"/>
    </location>
</feature>
<keyword evidence="5 8" id="KW-0963">Cytoplasm</keyword>
<feature type="region of interest" description="Disordered" evidence="9">
    <location>
        <begin position="419"/>
        <end position="474"/>
    </location>
</feature>
<evidence type="ECO:0000256" key="1">
    <source>
        <dbReference type="ARBA" id="ARBA00002545"/>
    </source>
</evidence>
<feature type="region of interest" description="Disordered" evidence="9">
    <location>
        <begin position="1"/>
        <end position="198"/>
    </location>
</feature>
<feature type="compositionally biased region" description="Basic and acidic residues" evidence="9">
    <location>
        <begin position="53"/>
        <end position="72"/>
    </location>
</feature>
<dbReference type="GO" id="GO:0005737">
    <property type="term" value="C:cytoplasm"/>
    <property type="evidence" value="ECO:0007669"/>
    <property type="project" value="UniProtKB-SubCell"/>
</dbReference>
<dbReference type="STRING" id="1664694.A0A0N1HG64"/>
<organism evidence="10 11">
    <name type="scientific">Cyphellophora attinorum</name>
    <dbReference type="NCBI Taxonomy" id="1664694"/>
    <lineage>
        <taxon>Eukaryota</taxon>
        <taxon>Fungi</taxon>
        <taxon>Dikarya</taxon>
        <taxon>Ascomycota</taxon>
        <taxon>Pezizomycotina</taxon>
        <taxon>Eurotiomycetes</taxon>
        <taxon>Chaetothyriomycetidae</taxon>
        <taxon>Chaetothyriales</taxon>
        <taxon>Cyphellophoraceae</taxon>
        <taxon>Cyphellophora</taxon>
    </lineage>
</organism>
<dbReference type="Proteomes" id="UP000038010">
    <property type="component" value="Unassembled WGS sequence"/>
</dbReference>
<sequence>MPPKAKKPRSQPNPATNSHLKEAATRLPLGSATATTPSDAPSLQYGQSQQHQSKPDVDSKAGDTTESADDRPNAPAVNRKKQKRRDKEAAKRAASQQLPNGHTPAGRGPPKGYFTEDADITGPPRPPPHDLDSIDASDDFFSGDDEDDADYGSHIATQTNSSWLNTSKRKKAKGRKTSANNSNQISRTSTAVTRPHVSTVSNAALRSAHRMSTDLWNPTTQNERDQIKEYWLQLGEDERRNLVRIEKEAVLKKMKEQQKHSCSCSVCGRKRTAIEEELEVLYDAYYEELEQFANPVPGETLPPPNSYPTRPRHQIPGAYSSSGRVQELDDDEEEELNSEEDFDSEFDPDDDLDYAALPPGPRDFFNFGNSLQVKDGILTVADDLLKNEGRNFIDMMESLAERRMQREEEIHFPSSALAHQGVHQGHNHAPLDDEPEYSDEDPDDDYNSQEDDEYDEDDPEEMEDSMTEEQRMEEGRRMFQIFAARMFEQRVLTAWKEKVSAERTQALINELDNDKELEAQREAKKARDAAKKKEKKKAQKAAKDEEKAAKRAAEDAAKEAEEKAEQKRLEEQRQRKEEQRKKREADRKAAEELRLKQEAEKLRRAQEQKDRQAEAERKAKEAKERERTKKEEAKRKEREEREAKEKEARERKAKEAQERKTREDAARREKETAAREAREKAGPPSSVKPQPVALPPGLTPPTRPGPMLQSPSVQAAIPVPPAKIPTPARVRQTSQPSQAVPSHGSSPKSQQGSSTEHSASPAGTLPQTPAQGQAVRNHGQPPVLHHPQPSAPRSPLNNPNRNNHAFNMNGLPGLGVSGPPNAPGMMPGMMPLGPAYGGPQGLPVGSLPRYGPNGMPFAQNYGGPRHFQPPQPMHYNPQQAPPTTMPSQQPVAAKPTHSRQTSGSGMTEASSHPAPIGRPGPIARPSSTTPDKQFRKTSAENDVEQITAQLGSKALLDDSDEALPILHDNRGGAPLKQAPGNGRVPFGSPFPEPRAEGFGHGFGGFGAASPWGQSLSQAAPRPTNTWSQQPFGGPLMPGAQLSHRSHMPRPVAVRLMLVEACRHLSMMGESLHPVQQVLQQVEIRRAPGEPSVSMDEMLEICDTEGNGQNGGGSFEVMVDQHRGQVIKFTEDNALPRSSVGDIGSPIPGHSNTAQPFPIGQQSSFGPPGRGF</sequence>
<feature type="compositionally biased region" description="Basic and acidic residues" evidence="9">
    <location>
        <begin position="541"/>
        <end position="681"/>
    </location>
</feature>
<feature type="compositionally biased region" description="Polar residues" evidence="9">
    <location>
        <begin position="898"/>
        <end position="910"/>
    </location>
</feature>
<evidence type="ECO:0000256" key="2">
    <source>
        <dbReference type="ARBA" id="ARBA00004496"/>
    </source>
</evidence>
<feature type="compositionally biased region" description="Polar residues" evidence="9">
    <location>
        <begin position="155"/>
        <end position="166"/>
    </location>
</feature>
<accession>A0A0N1HG64</accession>
<name>A0A0N1HG64_9EURO</name>
<feature type="region of interest" description="Disordered" evidence="9">
    <location>
        <begin position="847"/>
        <end position="942"/>
    </location>
</feature>
<evidence type="ECO:0000256" key="5">
    <source>
        <dbReference type="ARBA" id="ARBA00022490"/>
    </source>
</evidence>